<keyword evidence="1" id="KW-0812">Transmembrane</keyword>
<organism evidence="2 3">
    <name type="scientific">Haloferax chudinovii</name>
    <dbReference type="NCBI Taxonomy" id="1109010"/>
    <lineage>
        <taxon>Archaea</taxon>
        <taxon>Methanobacteriati</taxon>
        <taxon>Methanobacteriota</taxon>
        <taxon>Stenosarchaea group</taxon>
        <taxon>Halobacteria</taxon>
        <taxon>Halobacteriales</taxon>
        <taxon>Haloferacaceae</taxon>
        <taxon>Haloferax</taxon>
    </lineage>
</organism>
<gene>
    <name evidence="2" type="ORF">ACFQI8_14685</name>
</gene>
<keyword evidence="3" id="KW-1185">Reference proteome</keyword>
<dbReference type="AlphaFoldDB" id="A0ABD5XNA9"/>
<dbReference type="RefSeq" id="WP_390246044.1">
    <property type="nucleotide sequence ID" value="NZ_JBHTAB010000008.1"/>
</dbReference>
<keyword evidence="1" id="KW-1133">Transmembrane helix</keyword>
<comment type="caution">
    <text evidence="2">The sequence shown here is derived from an EMBL/GenBank/DDBJ whole genome shotgun (WGS) entry which is preliminary data.</text>
</comment>
<feature type="transmembrane region" description="Helical" evidence="1">
    <location>
        <begin position="12"/>
        <end position="31"/>
    </location>
</feature>
<evidence type="ECO:0000313" key="3">
    <source>
        <dbReference type="Proteomes" id="UP001596460"/>
    </source>
</evidence>
<dbReference type="Proteomes" id="UP001596460">
    <property type="component" value="Unassembled WGS sequence"/>
</dbReference>
<name>A0ABD5XNA9_9EURY</name>
<feature type="transmembrane region" description="Helical" evidence="1">
    <location>
        <begin position="37"/>
        <end position="57"/>
    </location>
</feature>
<proteinExistence type="predicted"/>
<accession>A0ABD5XNA9</accession>
<protein>
    <submittedName>
        <fullName evidence="2">Uncharacterized protein</fullName>
    </submittedName>
</protein>
<evidence type="ECO:0000313" key="2">
    <source>
        <dbReference type="EMBL" id="MFC7130630.1"/>
    </source>
</evidence>
<sequence>MVLVPSLVDVRAVVVCAVIVFAPSSVGVFGLGVAVSGLGFVIVVCVFVGAFGFRGSLARPVVVRVFG</sequence>
<dbReference type="EMBL" id="JBHTAB010000008">
    <property type="protein sequence ID" value="MFC7130630.1"/>
    <property type="molecule type" value="Genomic_DNA"/>
</dbReference>
<evidence type="ECO:0000256" key="1">
    <source>
        <dbReference type="SAM" id="Phobius"/>
    </source>
</evidence>
<keyword evidence="1" id="KW-0472">Membrane</keyword>
<reference evidence="2 3" key="1">
    <citation type="journal article" date="2019" name="Int. J. Syst. Evol. Microbiol.">
        <title>The Global Catalogue of Microorganisms (GCM) 10K type strain sequencing project: providing services to taxonomists for standard genome sequencing and annotation.</title>
        <authorList>
            <consortium name="The Broad Institute Genomics Platform"/>
            <consortium name="The Broad Institute Genome Sequencing Center for Infectious Disease"/>
            <person name="Wu L."/>
            <person name="Ma J."/>
        </authorList>
    </citation>
    <scope>NUCLEOTIDE SEQUENCE [LARGE SCALE GENOMIC DNA]</scope>
    <source>
        <strain evidence="2 3">DSM 26526</strain>
    </source>
</reference>